<feature type="active site" description="Charge relay system" evidence="5">
    <location>
        <position position="730"/>
    </location>
</feature>
<evidence type="ECO:0000256" key="4">
    <source>
        <dbReference type="PROSITE-ProRule" id="PRU00023"/>
    </source>
</evidence>
<dbReference type="SUPFAM" id="SSF48403">
    <property type="entry name" value="Ankyrin repeat"/>
    <property type="match status" value="1"/>
</dbReference>
<keyword evidence="3 5" id="KW-0720">Serine protease</keyword>
<dbReference type="SMART" id="SM00248">
    <property type="entry name" value="ANK"/>
    <property type="match status" value="3"/>
</dbReference>
<feature type="active site" description="Charge relay system" evidence="5">
    <location>
        <position position="890"/>
    </location>
</feature>
<dbReference type="PANTHER" id="PTHR24118:SF99">
    <property type="entry name" value="POTE ANKYRIN DOMAIN FAMILY MEMBER 3C-RELATED"/>
    <property type="match status" value="1"/>
</dbReference>
<dbReference type="PROSITE" id="PS51892">
    <property type="entry name" value="SUBTILASE"/>
    <property type="match status" value="1"/>
</dbReference>
<name>A0A8H5YGJ3_9HYPO</name>
<feature type="region of interest" description="Disordered" evidence="6">
    <location>
        <begin position="1"/>
        <end position="64"/>
    </location>
</feature>
<feature type="active site" description="Charge relay system" evidence="5">
    <location>
        <position position="692"/>
    </location>
</feature>
<sequence>MLSARSISTAIQGCKPDDAEPDYDLVHVEADAASKAGDGSSEDSGSDDEDGDEDEEGEEASVKDMLTQVLKEIRSGELDLTDTKELATFTTHRGPVLARQTGDRDQPTALHIMARENKKKLPNLDDKMEPLIKFLCQQKNYLGIKDRSGRTSLFLAIEQRKKTLVQWMCDAHPDISSIIAIVGNKGMNCIHIGISKRIKFLDLLINKAATEALAAKDDHGNTPLHLAVGYENCKREQLEYVEMMLEKGDGAIFNSTNGDFNKANLSPYMWHKESVRKGRKKAVETAEKPITESETVLYRGILPPMPSLLSADGLMRTEMRDSIQDDHRTKYEGGITAQGSVPTAPRAASIAGATKNESTGESGTSKSKKSKKSSSKSDPVDEVIVKKIERLLKLHYLRSRDCTDAMEILYGKNTPSDKELSFDLSGMTYPDETLTQLGLTNLLRNIKLEDTLQYVWIPRITVEEPQQSRSRTSMRKHIKPVPDGAGRSDLIHIFDQLRGKGIETVLRVFVQDSRPNYPSHSDEAIEKALQGMGVEVWDWNKTDLCTEVIFNAAPRAREVHLYWSGNNAVLRGWSEAGGLPKLPELGLVKLHIQEGLETSARTQDNVNRFLNRMKILCPNVEVELEWPNTHQGQTDKNAARAEEVAEQNTKHEWIQCMKDFKRLVFEAEANYPMPPGTKIREMLEPIQIAIIDDGVDMKDLDYHFTGGRSYCVRSEHRGLLDPYYMSRTGHGTIMAKKIHLMCPHASLFILRLEDIPSEDGTKLNITARSAAKAIRAAIVQRVQIISMSWTIDPPNDDGERQDLENAVIEAANANILMFCSARDKGAHNAPTYPSKATGKIFTIGAANSSGASVDYVGNTSELSYTFPGDKVEVDSGPTRRTAPEIVDGSSVATALAAGLAALVLYCIQVRIFLAKDSEKQKAREAYRKVKHHEGMVKAFDAIETTKESNHKFLKVWEVFGKCVEQKDHKPLEERLQLISDVGARLLRVGNPGASGVGVTVLSQWLFFKLFPKTAALFTVVATPSEIKRYGGIFRFVTSVVLEYVITSIVSTAVTVSTTWFLCGLLRGISIKWDAQNRDRLGLSWRHTFRVFWVESLIGLGVIWLMITQDTSHRLLSLIISLFFLAPITVLTASPRLSYLITRLRLFTTPDENPVSPVLSRLVAPGITTMYKDKAETVGKAL</sequence>
<comment type="caution">
    <text evidence="9">The sequence shown here is derived from an EMBL/GenBank/DDBJ whole genome shotgun (WGS) entry which is preliminary data.</text>
</comment>
<dbReference type="EMBL" id="JAAQPF010000206">
    <property type="protein sequence ID" value="KAF5710987.1"/>
    <property type="molecule type" value="Genomic_DNA"/>
</dbReference>
<keyword evidence="2 5" id="KW-0378">Hydrolase</keyword>
<reference evidence="9 10" key="1">
    <citation type="submission" date="2020-05" db="EMBL/GenBank/DDBJ databases">
        <title>Identification and distribution of gene clusters putatively required for synthesis of sphingolipid metabolism inhibitors in phylogenetically diverse species of the filamentous fungus Fusarium.</title>
        <authorList>
            <person name="Kim H.-S."/>
            <person name="Busman M."/>
            <person name="Brown D.W."/>
            <person name="Divon H."/>
            <person name="Uhlig S."/>
            <person name="Proctor R.H."/>
        </authorList>
    </citation>
    <scope>NUCLEOTIDE SEQUENCE [LARGE SCALE GENOMIC DNA]</scope>
    <source>
        <strain evidence="9 10">NRRL 26131</strain>
    </source>
</reference>
<evidence type="ECO:0000259" key="8">
    <source>
        <dbReference type="Pfam" id="PF00082"/>
    </source>
</evidence>
<evidence type="ECO:0000313" key="10">
    <source>
        <dbReference type="Proteomes" id="UP000532311"/>
    </source>
</evidence>
<organism evidence="9 10">
    <name type="scientific">Fusarium globosum</name>
    <dbReference type="NCBI Taxonomy" id="78864"/>
    <lineage>
        <taxon>Eukaryota</taxon>
        <taxon>Fungi</taxon>
        <taxon>Dikarya</taxon>
        <taxon>Ascomycota</taxon>
        <taxon>Pezizomycotina</taxon>
        <taxon>Sordariomycetes</taxon>
        <taxon>Hypocreomycetidae</taxon>
        <taxon>Hypocreales</taxon>
        <taxon>Nectriaceae</taxon>
        <taxon>Fusarium</taxon>
        <taxon>Fusarium fujikuroi species complex</taxon>
    </lineage>
</organism>
<evidence type="ECO:0000256" key="7">
    <source>
        <dbReference type="SAM" id="Phobius"/>
    </source>
</evidence>
<dbReference type="SUPFAM" id="SSF52743">
    <property type="entry name" value="Subtilisin-like"/>
    <property type="match status" value="1"/>
</dbReference>
<dbReference type="AlphaFoldDB" id="A0A8H5YGJ3"/>
<feature type="region of interest" description="Disordered" evidence="6">
    <location>
        <begin position="333"/>
        <end position="379"/>
    </location>
</feature>
<dbReference type="InterPro" id="IPR015500">
    <property type="entry name" value="Peptidase_S8_subtilisin-rel"/>
</dbReference>
<feature type="domain" description="Peptidase S8/S53" evidence="8">
    <location>
        <begin position="686"/>
        <end position="904"/>
    </location>
</feature>
<feature type="transmembrane region" description="Helical" evidence="7">
    <location>
        <begin position="1043"/>
        <end position="1065"/>
    </location>
</feature>
<gene>
    <name evidence="9" type="ORF">FGLOB1_5211</name>
</gene>
<feature type="transmembrane region" description="Helical" evidence="7">
    <location>
        <begin position="1086"/>
        <end position="1106"/>
    </location>
</feature>
<proteinExistence type="inferred from homology"/>
<feature type="transmembrane region" description="Helical" evidence="7">
    <location>
        <begin position="988"/>
        <end position="1007"/>
    </location>
</feature>
<keyword evidence="7" id="KW-0812">Transmembrane</keyword>
<dbReference type="PANTHER" id="PTHR24118">
    <property type="entry name" value="POTE ANKYRIN DOMAIN"/>
    <property type="match status" value="1"/>
</dbReference>
<evidence type="ECO:0000256" key="3">
    <source>
        <dbReference type="ARBA" id="ARBA00022825"/>
    </source>
</evidence>
<dbReference type="InterPro" id="IPR036770">
    <property type="entry name" value="Ankyrin_rpt-contain_sf"/>
</dbReference>
<keyword evidence="7" id="KW-1133">Transmembrane helix</keyword>
<keyword evidence="1 5" id="KW-0645">Protease</keyword>
<dbReference type="PROSITE" id="PS50088">
    <property type="entry name" value="ANK_REPEAT"/>
    <property type="match status" value="1"/>
</dbReference>
<feature type="transmembrane region" description="Helical" evidence="7">
    <location>
        <begin position="1112"/>
        <end position="1132"/>
    </location>
</feature>
<keyword evidence="4" id="KW-0040">ANK repeat</keyword>
<feature type="repeat" description="ANK" evidence="4">
    <location>
        <begin position="219"/>
        <end position="248"/>
    </location>
</feature>
<evidence type="ECO:0000256" key="1">
    <source>
        <dbReference type="ARBA" id="ARBA00022670"/>
    </source>
</evidence>
<keyword evidence="10" id="KW-1185">Reference proteome</keyword>
<evidence type="ECO:0000256" key="2">
    <source>
        <dbReference type="ARBA" id="ARBA00022801"/>
    </source>
</evidence>
<dbReference type="Proteomes" id="UP000532311">
    <property type="component" value="Unassembled WGS sequence"/>
</dbReference>
<dbReference type="Gene3D" id="3.40.50.200">
    <property type="entry name" value="Peptidase S8/S53 domain"/>
    <property type="match status" value="1"/>
</dbReference>
<dbReference type="InterPro" id="IPR036852">
    <property type="entry name" value="Peptidase_S8/S53_dom_sf"/>
</dbReference>
<comment type="similarity">
    <text evidence="5">Belongs to the peptidase S8 family.</text>
</comment>
<dbReference type="Pfam" id="PF00082">
    <property type="entry name" value="Peptidase_S8"/>
    <property type="match status" value="1"/>
</dbReference>
<keyword evidence="7" id="KW-0472">Membrane</keyword>
<evidence type="ECO:0000256" key="6">
    <source>
        <dbReference type="SAM" id="MobiDB-lite"/>
    </source>
</evidence>
<dbReference type="InterPro" id="IPR000209">
    <property type="entry name" value="Peptidase_S8/S53_dom"/>
</dbReference>
<feature type="compositionally biased region" description="Acidic residues" evidence="6">
    <location>
        <begin position="40"/>
        <end position="59"/>
    </location>
</feature>
<feature type="compositionally biased region" description="Polar residues" evidence="6">
    <location>
        <begin position="1"/>
        <end position="11"/>
    </location>
</feature>
<feature type="transmembrane region" description="Helical" evidence="7">
    <location>
        <begin position="891"/>
        <end position="913"/>
    </location>
</feature>
<accession>A0A8H5YGJ3</accession>
<evidence type="ECO:0000313" key="9">
    <source>
        <dbReference type="EMBL" id="KAF5710987.1"/>
    </source>
</evidence>
<dbReference type="InterPro" id="IPR002110">
    <property type="entry name" value="Ankyrin_rpt"/>
</dbReference>
<dbReference type="CDD" id="cd07491">
    <property type="entry name" value="Peptidases_S8_7"/>
    <property type="match status" value="1"/>
</dbReference>
<dbReference type="Pfam" id="PF00023">
    <property type="entry name" value="Ank"/>
    <property type="match status" value="1"/>
</dbReference>
<dbReference type="PRINTS" id="PR00723">
    <property type="entry name" value="SUBTILISIN"/>
</dbReference>
<dbReference type="GO" id="GO:0004252">
    <property type="term" value="F:serine-type endopeptidase activity"/>
    <property type="evidence" value="ECO:0007669"/>
    <property type="project" value="UniProtKB-UniRule"/>
</dbReference>
<dbReference type="GO" id="GO:0006508">
    <property type="term" value="P:proteolysis"/>
    <property type="evidence" value="ECO:0007669"/>
    <property type="project" value="UniProtKB-KW"/>
</dbReference>
<protein>
    <recommendedName>
        <fullName evidence="8">Peptidase S8/S53 domain-containing protein</fullName>
    </recommendedName>
</protein>
<evidence type="ECO:0000256" key="5">
    <source>
        <dbReference type="PROSITE-ProRule" id="PRU01240"/>
    </source>
</evidence>
<dbReference type="Gene3D" id="1.25.40.20">
    <property type="entry name" value="Ankyrin repeat-containing domain"/>
    <property type="match status" value="1"/>
</dbReference>